<reference evidence="1 2" key="1">
    <citation type="submission" date="2017-10" db="EMBL/GenBank/DDBJ databases">
        <authorList>
            <person name="Banno H."/>
            <person name="Chua N.-H."/>
        </authorList>
    </citation>
    <scope>NUCLEOTIDE SEQUENCE [LARGE SCALE GENOMIC DNA]</scope>
    <source>
        <strain evidence="1">Vibrio tapetis CECT4600</strain>
    </source>
</reference>
<dbReference type="EMBL" id="LT960611">
    <property type="protein sequence ID" value="SON51489.1"/>
    <property type="molecule type" value="Genomic_DNA"/>
</dbReference>
<evidence type="ECO:0000313" key="1">
    <source>
        <dbReference type="EMBL" id="SON51489.1"/>
    </source>
</evidence>
<accession>A0A2N8ZHX4</accession>
<name>A0A2N8ZHX4_9VIBR</name>
<dbReference type="Proteomes" id="UP000235828">
    <property type="component" value="Chromosome A"/>
</dbReference>
<proteinExistence type="predicted"/>
<organism evidence="1 2">
    <name type="scientific">Vibrio tapetis subsp. tapetis</name>
    <dbReference type="NCBI Taxonomy" id="1671868"/>
    <lineage>
        <taxon>Bacteria</taxon>
        <taxon>Pseudomonadati</taxon>
        <taxon>Pseudomonadota</taxon>
        <taxon>Gammaproteobacteria</taxon>
        <taxon>Vibrionales</taxon>
        <taxon>Vibrionaceae</taxon>
        <taxon>Vibrio</taxon>
    </lineage>
</organism>
<protein>
    <submittedName>
        <fullName evidence="1">TIR protein</fullName>
    </submittedName>
</protein>
<dbReference type="KEGG" id="vta:A3542"/>
<dbReference type="AlphaFoldDB" id="A0A2N8ZHX4"/>
<evidence type="ECO:0000313" key="2">
    <source>
        <dbReference type="Proteomes" id="UP000235828"/>
    </source>
</evidence>
<keyword evidence="2" id="KW-1185">Reference proteome</keyword>
<dbReference type="RefSeq" id="WP_102523767.1">
    <property type="nucleotide sequence ID" value="NZ_LT960611.1"/>
</dbReference>
<dbReference type="OrthoDB" id="1426235at2"/>
<sequence length="182" mass="21602">MLNKLGNEAYTVGLRFLGYYLGVTQELKEEIVQEIHRLISTKRSWDDKKIEQEARFYYWTFVYSMSLNVIRKTALSVGHKDLQVFYEEIANNINTEVAKLIEIQIDIEFTKKIPKKKLESLWGNLGDNIVTRRLLQDIFVRHLHLNYVEHTDKNWISDNLEIPLLEQQRLQQKVKIPLLDRG</sequence>
<gene>
    <name evidence="1" type="ORF">VTAP4600_A3542</name>
</gene>